<comment type="catalytic activity">
    <reaction evidence="6">
        <text>RNA(n) + a ribonucleoside 5'-triphosphate = RNA(n+1) + diphosphate</text>
        <dbReference type="Rhea" id="RHEA:21248"/>
        <dbReference type="Rhea" id="RHEA-COMP:14527"/>
        <dbReference type="Rhea" id="RHEA-COMP:17342"/>
        <dbReference type="ChEBI" id="CHEBI:33019"/>
        <dbReference type="ChEBI" id="CHEBI:61557"/>
        <dbReference type="ChEBI" id="CHEBI:140395"/>
        <dbReference type="EC" id="2.7.7.6"/>
    </reaction>
</comment>
<dbReference type="Pfam" id="PF00562">
    <property type="entry name" value="RNA_pol_Rpb2_6"/>
    <property type="match status" value="1"/>
</dbReference>
<dbReference type="InterPro" id="IPR014724">
    <property type="entry name" value="RNA_pol_RPB2_OB-fold"/>
</dbReference>
<dbReference type="Gene3D" id="2.40.50.100">
    <property type="match status" value="1"/>
</dbReference>
<dbReference type="GO" id="GO:0006351">
    <property type="term" value="P:DNA-templated transcription"/>
    <property type="evidence" value="ECO:0007669"/>
    <property type="project" value="InterPro"/>
</dbReference>
<keyword evidence="2 9" id="KW-0240">DNA-directed RNA polymerase</keyword>
<evidence type="ECO:0000256" key="2">
    <source>
        <dbReference type="ARBA" id="ARBA00022478"/>
    </source>
</evidence>
<evidence type="ECO:0000259" key="8">
    <source>
        <dbReference type="Pfam" id="PF04560"/>
    </source>
</evidence>
<dbReference type="AlphaFoldDB" id="A0A3B1C0L3"/>
<dbReference type="InterPro" id="IPR015712">
    <property type="entry name" value="DNA-dir_RNA_pol_su2"/>
</dbReference>
<evidence type="ECO:0000256" key="4">
    <source>
        <dbReference type="ARBA" id="ARBA00022695"/>
    </source>
</evidence>
<dbReference type="NCBIfam" id="TIGR02013">
    <property type="entry name" value="rpoB"/>
    <property type="match status" value="1"/>
</dbReference>
<keyword evidence="5" id="KW-0804">Transcription</keyword>
<dbReference type="Gene3D" id="2.40.270.10">
    <property type="entry name" value="DNA-directed RNA polymerase, subunit 2, domain 6"/>
    <property type="match status" value="3"/>
</dbReference>
<dbReference type="Gene3D" id="3.90.1100.10">
    <property type="match status" value="1"/>
</dbReference>
<dbReference type="GO" id="GO:0000428">
    <property type="term" value="C:DNA-directed RNA polymerase complex"/>
    <property type="evidence" value="ECO:0007669"/>
    <property type="project" value="UniProtKB-KW"/>
</dbReference>
<dbReference type="GO" id="GO:0003899">
    <property type="term" value="F:DNA-directed RNA polymerase activity"/>
    <property type="evidence" value="ECO:0007669"/>
    <property type="project" value="UniProtKB-EC"/>
</dbReference>
<dbReference type="PROSITE" id="PS01166">
    <property type="entry name" value="RNA_POL_BETA"/>
    <property type="match status" value="1"/>
</dbReference>
<protein>
    <recommendedName>
        <fullName evidence="1">DNA-directed RNA polymerase</fullName>
        <ecNumber evidence="1">2.7.7.6</ecNumber>
    </recommendedName>
</protein>
<dbReference type="InterPro" id="IPR007121">
    <property type="entry name" value="RNA_pol_bsu_CS"/>
</dbReference>
<dbReference type="GO" id="GO:0003677">
    <property type="term" value="F:DNA binding"/>
    <property type="evidence" value="ECO:0007669"/>
    <property type="project" value="InterPro"/>
</dbReference>
<dbReference type="NCBIfam" id="NF001616">
    <property type="entry name" value="PRK00405.1"/>
    <property type="match status" value="1"/>
</dbReference>
<evidence type="ECO:0000256" key="6">
    <source>
        <dbReference type="ARBA" id="ARBA00048552"/>
    </source>
</evidence>
<dbReference type="FunFam" id="3.90.1800.10:FF:000001">
    <property type="entry name" value="DNA-directed RNA polymerase subunit beta"/>
    <property type="match status" value="1"/>
</dbReference>
<evidence type="ECO:0000256" key="1">
    <source>
        <dbReference type="ARBA" id="ARBA00012418"/>
    </source>
</evidence>
<dbReference type="Gene3D" id="2.40.50.150">
    <property type="match status" value="1"/>
</dbReference>
<feature type="non-terminal residue" evidence="9">
    <location>
        <position position="1"/>
    </location>
</feature>
<dbReference type="InterPro" id="IPR037033">
    <property type="entry name" value="DNA-dir_RNAP_su2_hyb_sf"/>
</dbReference>
<evidence type="ECO:0000259" key="7">
    <source>
        <dbReference type="Pfam" id="PF00562"/>
    </source>
</evidence>
<keyword evidence="4 9" id="KW-0548">Nucleotidyltransferase</keyword>
<dbReference type="EC" id="2.7.7.6" evidence="1"/>
<dbReference type="InterPro" id="IPR007120">
    <property type="entry name" value="DNA-dir_RNAP_su2_dom"/>
</dbReference>
<accession>A0A3B1C0L3</accession>
<evidence type="ECO:0000313" key="9">
    <source>
        <dbReference type="EMBL" id="VAX17544.1"/>
    </source>
</evidence>
<dbReference type="InterPro" id="IPR007641">
    <property type="entry name" value="RNA_pol_Rpb2_7"/>
</dbReference>
<dbReference type="SUPFAM" id="SSF64484">
    <property type="entry name" value="beta and beta-prime subunits of DNA dependent RNA-polymerase"/>
    <property type="match status" value="1"/>
</dbReference>
<dbReference type="CDD" id="cd00653">
    <property type="entry name" value="RNA_pol_B_RPB2"/>
    <property type="match status" value="1"/>
</dbReference>
<sequence length="628" mass="69338">NRALMGSNMQRQAVPLFQTETPLVGTGMELKAAVDSGAVVVAKNSGEVISVDASRLVLRTEAKNRYQSQVDIYNLTKYNRSNQNTCINQIPIVSPGQKVNKGDVIADGQSTNRGELALGRNVLVAFMPWNGYNFEDAIIVSERLVKDDVYTSIHIEEFEVEARDTRQGKEEITRDIPHVSEEALRNLDESGIIRTGAKVKAGDILVGKVTPKGETILSPEEKLLKAIFGEKAGDVRDTSFTVPPGNAGTVINVKVFSRRGAEKDSRAMEIEEEEEVRLKKDMDAEIEIILMERKEKIRSLLLNQQATNEVSKNGTPLVEKGATLTDEVIKRLGSEQLEQVEVKDSQTMQTIRGIGEETTETVQNVKGYYEERIAKFARGDELAPGVIKMVKIYVAIKRKLQVGDKMAGRHGNKGVVSVVVPEEDMPFTEDGTPIDIVLNPLGVPSRMNVGQIMETTLGMAAKRLGEHMMTPVFDGAKESQICDLLEKSGYPVNGKIKLIDGKSGNLFDQKVLVGFIYMLKLHHLVEDKIHARSTGPYSLVTQQPLGGKAQFGGQRLGEMEVWALEAYGAAYTLQEMLTVKSDDVEGRKRIYEAIVKGDHTLQPGVPESFNVLVKELQALALDVEFMQQ</sequence>
<keyword evidence="3 9" id="KW-0808">Transferase</keyword>
<gene>
    <name evidence="9" type="ORF">MNBD_NITROSPINAE02-401</name>
</gene>
<dbReference type="EMBL" id="UOGE01000023">
    <property type="protein sequence ID" value="VAX17544.1"/>
    <property type="molecule type" value="Genomic_DNA"/>
</dbReference>
<dbReference type="Pfam" id="PF04560">
    <property type="entry name" value="RNA_pol_Rpb2_7"/>
    <property type="match status" value="1"/>
</dbReference>
<dbReference type="PANTHER" id="PTHR20856">
    <property type="entry name" value="DNA-DIRECTED RNA POLYMERASE I SUBUNIT 2"/>
    <property type="match status" value="1"/>
</dbReference>
<evidence type="ECO:0000256" key="5">
    <source>
        <dbReference type="ARBA" id="ARBA00023163"/>
    </source>
</evidence>
<reference evidence="9" key="1">
    <citation type="submission" date="2018-06" db="EMBL/GenBank/DDBJ databases">
        <authorList>
            <person name="Zhirakovskaya E."/>
        </authorList>
    </citation>
    <scope>NUCLEOTIDE SEQUENCE</scope>
</reference>
<dbReference type="InterPro" id="IPR010243">
    <property type="entry name" value="RNA_pol_bsu_bac"/>
</dbReference>
<dbReference type="Gene3D" id="3.90.1800.10">
    <property type="entry name" value="RNA polymerase alpha subunit dimerisation domain"/>
    <property type="match status" value="1"/>
</dbReference>
<evidence type="ECO:0000256" key="3">
    <source>
        <dbReference type="ARBA" id="ARBA00022679"/>
    </source>
</evidence>
<feature type="domain" description="DNA-directed RNA polymerase subunit 2 hybrid-binding" evidence="7">
    <location>
        <begin position="41"/>
        <end position="550"/>
    </location>
</feature>
<dbReference type="GO" id="GO:0032549">
    <property type="term" value="F:ribonucleoside binding"/>
    <property type="evidence" value="ECO:0007669"/>
    <property type="project" value="InterPro"/>
</dbReference>
<organism evidence="9">
    <name type="scientific">hydrothermal vent metagenome</name>
    <dbReference type="NCBI Taxonomy" id="652676"/>
    <lineage>
        <taxon>unclassified sequences</taxon>
        <taxon>metagenomes</taxon>
        <taxon>ecological metagenomes</taxon>
    </lineage>
</organism>
<name>A0A3B1C0L3_9ZZZZ</name>
<proteinExistence type="predicted"/>
<feature type="domain" description="RNA polymerase Rpb2" evidence="8">
    <location>
        <begin position="552"/>
        <end position="627"/>
    </location>
</feature>